<dbReference type="Proteomes" id="UP001150830">
    <property type="component" value="Unassembled WGS sequence"/>
</dbReference>
<dbReference type="CDD" id="cd13553">
    <property type="entry name" value="PBP2_NrtA_CpmA_like"/>
    <property type="match status" value="1"/>
</dbReference>
<keyword evidence="4" id="KW-0997">Cell inner membrane</keyword>
<evidence type="ECO:0000256" key="3">
    <source>
        <dbReference type="ARBA" id="ARBA00022475"/>
    </source>
</evidence>
<sequence>MKDVLEKTELTIGYMPLTDSLPLLVADAHGYFQEQGLDVSLQQEVSWANIRDKVLVGHLDAAQMLAPMLIATHLGLGGIKKPMMTPFAFALNGNGFTISNQLASELDRIAGCNVMADAALAGNALKQLVEERRQQQRPVLLFATVYPYSIHNLLLRDWLSANGIDPDIDVALVVLPPSQMVDHLSQQNIDGFFAGAPWNSVAIQRGVGSCLLASNDLWHSAPDKVLGMTSAWAEAHPNVVKALVRALDKACRWIDHNRQQAASIMTRYVNVPEAAVLPALTGQFTYRTEQPPIHQPDMLVFHRYLANYPWAEHGAWFLHQLQRWNWAKTDIDAESLVRECYRADLYCEALGHHTLGEHLQQGLSFRHEQPWQLGDVPMAATAFSYQSSL</sequence>
<protein>
    <submittedName>
        <fullName evidence="6">CmpA/NrtA family ABC transporter substrate-binding protein</fullName>
    </submittedName>
</protein>
<comment type="caution">
    <text evidence="6">The sequence shown here is derived from an EMBL/GenBank/DDBJ whole genome shotgun (WGS) entry which is preliminary data.</text>
</comment>
<dbReference type="PANTHER" id="PTHR30024">
    <property type="entry name" value="ALIPHATIC SULFONATES-BINDING PROTEIN-RELATED"/>
    <property type="match status" value="1"/>
</dbReference>
<dbReference type="PANTHER" id="PTHR30024:SF43">
    <property type="entry name" value="BLL4572 PROTEIN"/>
    <property type="match status" value="1"/>
</dbReference>
<dbReference type="InterPro" id="IPR044527">
    <property type="entry name" value="NrtA/CpmA_ABC-bd_dom"/>
</dbReference>
<evidence type="ECO:0000256" key="2">
    <source>
        <dbReference type="ARBA" id="ARBA00022448"/>
    </source>
</evidence>
<accession>A0A9X3EFF2</accession>
<evidence type="ECO:0000313" key="6">
    <source>
        <dbReference type="EMBL" id="MCY0966552.1"/>
    </source>
</evidence>
<evidence type="ECO:0000256" key="4">
    <source>
        <dbReference type="ARBA" id="ARBA00022519"/>
    </source>
</evidence>
<keyword evidence="7" id="KW-1185">Reference proteome</keyword>
<proteinExistence type="predicted"/>
<name>A0A9X3EFF2_9GAMM</name>
<dbReference type="AlphaFoldDB" id="A0A9X3EFF2"/>
<keyword evidence="2" id="KW-0813">Transport</keyword>
<dbReference type="GO" id="GO:0012505">
    <property type="term" value="C:endomembrane system"/>
    <property type="evidence" value="ECO:0007669"/>
    <property type="project" value="UniProtKB-SubCell"/>
</dbReference>
<evidence type="ECO:0000256" key="5">
    <source>
        <dbReference type="ARBA" id="ARBA00023136"/>
    </source>
</evidence>
<comment type="subcellular location">
    <subcellularLocation>
        <location evidence="1">Endomembrane system</location>
    </subcellularLocation>
</comment>
<keyword evidence="3" id="KW-1003">Cell membrane</keyword>
<reference evidence="6" key="1">
    <citation type="submission" date="2022-11" db="EMBL/GenBank/DDBJ databases">
        <title>Parathalassolutuus dongxingensis gen. nov., sp. nov., a novel member of family Oceanospirillaceae isolated from a coastal shrimp pond in Guangxi, China.</title>
        <authorList>
            <person name="Chen H."/>
        </authorList>
    </citation>
    <scope>NUCLEOTIDE SEQUENCE</scope>
    <source>
        <strain evidence="6">G-43</strain>
    </source>
</reference>
<gene>
    <name evidence="6" type="ORF">OUO13_15300</name>
</gene>
<dbReference type="SUPFAM" id="SSF53850">
    <property type="entry name" value="Periplasmic binding protein-like II"/>
    <property type="match status" value="1"/>
</dbReference>
<evidence type="ECO:0000256" key="1">
    <source>
        <dbReference type="ARBA" id="ARBA00004308"/>
    </source>
</evidence>
<dbReference type="Gene3D" id="3.40.190.10">
    <property type="entry name" value="Periplasmic binding protein-like II"/>
    <property type="match status" value="2"/>
</dbReference>
<evidence type="ECO:0000313" key="7">
    <source>
        <dbReference type="Proteomes" id="UP001150830"/>
    </source>
</evidence>
<dbReference type="Pfam" id="PF13379">
    <property type="entry name" value="NMT1_2"/>
    <property type="match status" value="1"/>
</dbReference>
<keyword evidence="5" id="KW-0472">Membrane</keyword>
<dbReference type="RefSeq" id="WP_283174757.1">
    <property type="nucleotide sequence ID" value="NZ_JAPNOA010000056.1"/>
</dbReference>
<dbReference type="EMBL" id="JAPNOA010000056">
    <property type="protein sequence ID" value="MCY0966552.1"/>
    <property type="molecule type" value="Genomic_DNA"/>
</dbReference>
<organism evidence="6 7">
    <name type="scientific">Parathalassolituus penaei</name>
    <dbReference type="NCBI Taxonomy" id="2997323"/>
    <lineage>
        <taxon>Bacteria</taxon>
        <taxon>Pseudomonadati</taxon>
        <taxon>Pseudomonadota</taxon>
        <taxon>Gammaproteobacteria</taxon>
        <taxon>Oceanospirillales</taxon>
        <taxon>Oceanospirillaceae</taxon>
        <taxon>Parathalassolituus</taxon>
    </lineage>
</organism>